<organism evidence="3 4">
    <name type="scientific">Aporhodopirellula aestuarii</name>
    <dbReference type="NCBI Taxonomy" id="2950107"/>
    <lineage>
        <taxon>Bacteria</taxon>
        <taxon>Pseudomonadati</taxon>
        <taxon>Planctomycetota</taxon>
        <taxon>Planctomycetia</taxon>
        <taxon>Pirellulales</taxon>
        <taxon>Pirellulaceae</taxon>
        <taxon>Aporhodopirellula</taxon>
    </lineage>
</organism>
<gene>
    <name evidence="3" type="ORF">NB063_06900</name>
</gene>
<protein>
    <submittedName>
        <fullName evidence="3">Dihydrodipicolinate synthase family protein</fullName>
    </submittedName>
</protein>
<reference evidence="3 4" key="1">
    <citation type="journal article" date="2022" name="Syst. Appl. Microbiol.">
        <title>Rhodopirellula aestuarii sp. nov., a novel member of the genus Rhodopirellula isolated from brackish sediments collected in the Tagus River estuary, Portugal.</title>
        <authorList>
            <person name="Vitorino I.R."/>
            <person name="Klimek D."/>
            <person name="Calusinska M."/>
            <person name="Lobo-da-Cunha A."/>
            <person name="Vasconcelos V."/>
            <person name="Lage O.M."/>
        </authorList>
    </citation>
    <scope>NUCLEOTIDE SEQUENCE [LARGE SCALE GENOMIC DNA]</scope>
    <source>
        <strain evidence="3 4">ICT_H3.1</strain>
    </source>
</reference>
<dbReference type="InterPro" id="IPR013785">
    <property type="entry name" value="Aldolase_TIM"/>
</dbReference>
<evidence type="ECO:0000313" key="3">
    <source>
        <dbReference type="EMBL" id="MCM2370351.1"/>
    </source>
</evidence>
<proteinExistence type="predicted"/>
<sequence>MKNTPPIRYQRKITGMSAILLPMLSTTEIDWPGFRDHVARTADAGLVPAVNMDTGYGNLIDQSLRLAVLKETQDVCAGRPFIAGAFVGDQSGSAFDFDAYKSRMDEILSHEGKPVIFQSFGLTEQSADGVLEAYTQIGAHSGGFYAFELGKMFAPFGAIYDLDVYEKLIQIPECLGAKHSSLNRQLEWQRLAIRDAVRPEFMVLTGNDLAIDMVMYGSDYLLGLSTFAPAEFAKRDAMWESGDNGFYQLNDLLQYLGFLTFRSPVPAYKHNAAQFLKARGWIETSLTFPGSPTRPDSDVALLEEILERLQDEQTTHEDRHARCDRANGHQPTPDPIHLGDHETRRCSTIHG</sequence>
<evidence type="ECO:0000313" key="4">
    <source>
        <dbReference type="Proteomes" id="UP001202961"/>
    </source>
</evidence>
<dbReference type="InterPro" id="IPR002220">
    <property type="entry name" value="DapA-like"/>
</dbReference>
<dbReference type="Proteomes" id="UP001202961">
    <property type="component" value="Unassembled WGS sequence"/>
</dbReference>
<dbReference type="EMBL" id="JAMQBK010000021">
    <property type="protein sequence ID" value="MCM2370351.1"/>
    <property type="molecule type" value="Genomic_DNA"/>
</dbReference>
<feature type="region of interest" description="Disordered" evidence="2">
    <location>
        <begin position="323"/>
        <end position="351"/>
    </location>
</feature>
<evidence type="ECO:0000256" key="1">
    <source>
        <dbReference type="ARBA" id="ARBA00023239"/>
    </source>
</evidence>
<dbReference type="SUPFAM" id="SSF51569">
    <property type="entry name" value="Aldolase"/>
    <property type="match status" value="1"/>
</dbReference>
<dbReference type="Gene3D" id="3.20.20.70">
    <property type="entry name" value="Aldolase class I"/>
    <property type="match status" value="1"/>
</dbReference>
<name>A0ABT0U0G2_9BACT</name>
<accession>A0ABT0U0G2</accession>
<keyword evidence="1" id="KW-0456">Lyase</keyword>
<keyword evidence="4" id="KW-1185">Reference proteome</keyword>
<dbReference type="SMART" id="SM01130">
    <property type="entry name" value="DHDPS"/>
    <property type="match status" value="1"/>
</dbReference>
<dbReference type="CDD" id="cd00408">
    <property type="entry name" value="DHDPS-like"/>
    <property type="match status" value="1"/>
</dbReference>
<evidence type="ECO:0000256" key="2">
    <source>
        <dbReference type="SAM" id="MobiDB-lite"/>
    </source>
</evidence>
<comment type="caution">
    <text evidence="3">The sequence shown here is derived from an EMBL/GenBank/DDBJ whole genome shotgun (WGS) entry which is preliminary data.</text>
</comment>